<feature type="signal peptide" evidence="1">
    <location>
        <begin position="1"/>
        <end position="22"/>
    </location>
</feature>
<protein>
    <submittedName>
        <fullName evidence="2">Uncharacterized protein</fullName>
    </submittedName>
</protein>
<feature type="chain" id="PRO_5038373448" evidence="1">
    <location>
        <begin position="23"/>
        <end position="179"/>
    </location>
</feature>
<dbReference type="AlphaFoldDB" id="A0A9D1SQT9"/>
<dbReference type="Proteomes" id="UP000886852">
    <property type="component" value="Unassembled WGS sequence"/>
</dbReference>
<reference evidence="2" key="1">
    <citation type="submission" date="2020-10" db="EMBL/GenBank/DDBJ databases">
        <authorList>
            <person name="Gilroy R."/>
        </authorList>
    </citation>
    <scope>NUCLEOTIDE SEQUENCE</scope>
    <source>
        <strain evidence="2">ChiHjej12B11-7776</strain>
    </source>
</reference>
<name>A0A9D1SQT9_9BACT</name>
<accession>A0A9D1SQT9</accession>
<evidence type="ECO:0000256" key="1">
    <source>
        <dbReference type="SAM" id="SignalP"/>
    </source>
</evidence>
<comment type="caution">
    <text evidence="2">The sequence shown here is derived from an EMBL/GenBank/DDBJ whole genome shotgun (WGS) entry which is preliminary data.</text>
</comment>
<proteinExistence type="predicted"/>
<reference evidence="2" key="2">
    <citation type="journal article" date="2021" name="PeerJ">
        <title>Extensive microbial diversity within the chicken gut microbiome revealed by metagenomics and culture.</title>
        <authorList>
            <person name="Gilroy R."/>
            <person name="Ravi A."/>
            <person name="Getino M."/>
            <person name="Pursley I."/>
            <person name="Horton D.L."/>
            <person name="Alikhan N.F."/>
            <person name="Baker D."/>
            <person name="Gharbi K."/>
            <person name="Hall N."/>
            <person name="Watson M."/>
            <person name="Adriaenssens E.M."/>
            <person name="Foster-Nyarko E."/>
            <person name="Jarju S."/>
            <person name="Secka A."/>
            <person name="Antonio M."/>
            <person name="Oren A."/>
            <person name="Chaudhuri R.R."/>
            <person name="La Ragione R."/>
            <person name="Hildebrand F."/>
            <person name="Pallen M.J."/>
        </authorList>
    </citation>
    <scope>NUCLEOTIDE SEQUENCE</scope>
    <source>
        <strain evidence="2">ChiHjej12B11-7776</strain>
    </source>
</reference>
<gene>
    <name evidence="2" type="ORF">IAC72_05230</name>
</gene>
<keyword evidence="1" id="KW-0732">Signal</keyword>
<evidence type="ECO:0000313" key="3">
    <source>
        <dbReference type="Proteomes" id="UP000886852"/>
    </source>
</evidence>
<dbReference type="EMBL" id="DVOC01000093">
    <property type="protein sequence ID" value="HIU91391.1"/>
    <property type="molecule type" value="Genomic_DNA"/>
</dbReference>
<evidence type="ECO:0000313" key="2">
    <source>
        <dbReference type="EMBL" id="HIU91391.1"/>
    </source>
</evidence>
<sequence length="179" mass="19001">MKRKLTVILLAAALCLVLMCMAACNPLLSDISKAQKNAVQNAVTFNCTATVADRGVTVYVYSKTLTVMSDSMSVTTAESTLNSSFVLEEKSVSEELQPDRSLIKTVDLSAKNVAEATEAEGGVSCKVTADKLSAVLGTEITAEGDAQVFAAMQDGVLNSVTVTFTTQGKTVTLEYKYSY</sequence>
<organism evidence="2 3">
    <name type="scientific">Candidatus Fimimonas merdipullorum</name>
    <dbReference type="NCBI Taxonomy" id="2840822"/>
    <lineage>
        <taxon>Bacteria</taxon>
        <taxon>Pseudomonadati</taxon>
        <taxon>Myxococcota</taxon>
        <taxon>Myxococcia</taxon>
        <taxon>Myxococcales</taxon>
        <taxon>Cystobacterineae</taxon>
        <taxon>Myxococcaceae</taxon>
        <taxon>Myxococcaceae incertae sedis</taxon>
        <taxon>Candidatus Fimimonas</taxon>
    </lineage>
</organism>